<accession>A0A2H0Y3C1</accession>
<name>A0A2H0Y3C1_UNCSA</name>
<reference evidence="1 2" key="1">
    <citation type="submission" date="2017-09" db="EMBL/GenBank/DDBJ databases">
        <title>Depth-based differentiation of microbial function through sediment-hosted aquifers and enrichment of novel symbionts in the deep terrestrial subsurface.</title>
        <authorList>
            <person name="Probst A.J."/>
            <person name="Ladd B."/>
            <person name="Jarett J.K."/>
            <person name="Geller-Mcgrath D.E."/>
            <person name="Sieber C.M."/>
            <person name="Emerson J.B."/>
            <person name="Anantharaman K."/>
            <person name="Thomas B.C."/>
            <person name="Malmstrom R."/>
            <person name="Stieglmeier M."/>
            <person name="Klingl A."/>
            <person name="Woyke T."/>
            <person name="Ryan C.M."/>
            <person name="Banfield J.F."/>
        </authorList>
    </citation>
    <scope>NUCLEOTIDE SEQUENCE [LARGE SCALE GENOMIC DNA]</scope>
    <source>
        <strain evidence="1">CG08_land_8_20_14_0_20_45_16</strain>
    </source>
</reference>
<organism evidence="1 2">
    <name type="scientific">Candidatus Saganbacteria bacterium CG08_land_8_20_14_0_20_45_16</name>
    <dbReference type="NCBI Taxonomy" id="2014293"/>
    <lineage>
        <taxon>Bacteria</taxon>
        <taxon>Bacillati</taxon>
        <taxon>Saganbacteria</taxon>
    </lineage>
</organism>
<protein>
    <submittedName>
        <fullName evidence="1">Uncharacterized protein</fullName>
    </submittedName>
</protein>
<dbReference type="EMBL" id="PEYM01000025">
    <property type="protein sequence ID" value="PIS31316.1"/>
    <property type="molecule type" value="Genomic_DNA"/>
</dbReference>
<comment type="caution">
    <text evidence="1">The sequence shown here is derived from an EMBL/GenBank/DDBJ whole genome shotgun (WGS) entry which is preliminary data.</text>
</comment>
<proteinExistence type="predicted"/>
<sequence length="185" mass="20795">MPAAEVEVSYDIKGLWGEIHFLGLAGGMSGGMRLMAAELVKVKMPELSSNLREEIAAQVEELKMDKIALKLGCRFGVFGPAEDAASRLRELAFSQYQITKMTFELYQQDRIDDELFLLRLAAVCSVLEKYIPFSARDEMVALLKKIPREVAARSGIPLKEVCTLRAYFRRVFRLINGIAFKAAEE</sequence>
<evidence type="ECO:0000313" key="2">
    <source>
        <dbReference type="Proteomes" id="UP000231343"/>
    </source>
</evidence>
<dbReference type="Proteomes" id="UP000231343">
    <property type="component" value="Unassembled WGS sequence"/>
</dbReference>
<evidence type="ECO:0000313" key="1">
    <source>
        <dbReference type="EMBL" id="PIS31316.1"/>
    </source>
</evidence>
<gene>
    <name evidence="1" type="ORF">COT42_01365</name>
</gene>
<dbReference type="AlphaFoldDB" id="A0A2H0Y3C1"/>